<dbReference type="VEuPathDB" id="VectorBase:FBgn0038653"/>
<keyword evidence="3" id="KW-1003">Cell membrane</keyword>
<feature type="transmembrane region" description="Helical" evidence="12">
    <location>
        <begin position="274"/>
        <end position="301"/>
    </location>
</feature>
<evidence type="ECO:0000256" key="5">
    <source>
        <dbReference type="ARBA" id="ARBA00022989"/>
    </source>
</evidence>
<evidence type="ECO:0000256" key="8">
    <source>
        <dbReference type="ARBA" id="ARBA00023170"/>
    </source>
</evidence>
<reference evidence="14 16" key="3">
    <citation type="journal article" date="2002" name="Genome Biol.">
        <title>Annotation of the Drosophila melanogaster euchromatic genome: a systematic review.</title>
        <authorList>
            <person name="Misra S."/>
            <person name="Crosby M.A."/>
            <person name="Mungall C.J."/>
            <person name="Matthews B.B."/>
            <person name="Campbell K.S."/>
            <person name="Hradecky P."/>
            <person name="Huang Y."/>
            <person name="Kaminker J.S."/>
            <person name="Millburn G.H."/>
            <person name="Prochnik S.E."/>
            <person name="Smith C.D."/>
            <person name="Tupy J.L."/>
            <person name="Whitfied E.J."/>
            <person name="Bayraktaroglu L."/>
            <person name="Berman B.P."/>
            <person name="Bettencourt B.R."/>
            <person name="Celniker S.E."/>
            <person name="de Grey A.D."/>
            <person name="Drysdale R.A."/>
            <person name="Harris N.L."/>
            <person name="Richter J."/>
            <person name="Russo S."/>
            <person name="Schroeder A.J."/>
            <person name="Shu S.Q."/>
            <person name="Stapleton M."/>
            <person name="Yamada C."/>
            <person name="Ashburner M."/>
            <person name="Gelbart W.M."/>
            <person name="Rubin G.M."/>
            <person name="Lewis S.E."/>
        </authorList>
    </citation>
    <scope>GENOME REANNOTATION</scope>
    <source>
        <strain evidence="16">Berkeley</strain>
    </source>
</reference>
<dbReference type="AGR" id="FB:FBgn0038653"/>
<evidence type="ECO:0000256" key="4">
    <source>
        <dbReference type="ARBA" id="ARBA00022692"/>
    </source>
</evidence>
<reference evidence="14 16" key="10">
    <citation type="journal article" date="2015" name="G3 (Bethesda)">
        <title>Gene Model Annotations for Drosophila melanogaster: The Rule-Benders.</title>
        <authorList>
            <consortium name="FlyBase Consortium"/>
            <person name="Crosby M.A."/>
            <person name="Gramates L.S."/>
            <person name="Dos Santos G."/>
            <person name="Matthews B.B."/>
            <person name="St Pierre S.E."/>
            <person name="Zhou P."/>
            <person name="Schroeder A.J."/>
            <person name="Falls K."/>
            <person name="Emmert D.B."/>
            <person name="Russo S.M."/>
            <person name="Gelbart W.M."/>
            <person name="null"/>
        </authorList>
    </citation>
    <scope>NUCLEOTIDE SEQUENCE [LARGE SCALE GENOMIC DNA]</scope>
    <source>
        <strain evidence="16">Berkeley</strain>
    </source>
</reference>
<dbReference type="FunFam" id="1.20.1070.10:FF:000303">
    <property type="entry name" value="Blast:Alpha-2C adrenergic receptor"/>
    <property type="match status" value="1"/>
</dbReference>
<comment type="similarity">
    <text evidence="2 10">Belongs to the G-protein coupled receptor 1 family.</text>
</comment>
<evidence type="ECO:0000256" key="12">
    <source>
        <dbReference type="SAM" id="Phobius"/>
    </source>
</evidence>
<comment type="subcellular location">
    <subcellularLocation>
        <location evidence="1">Cell membrane</location>
        <topology evidence="1">Multi-pass membrane protein</topology>
    </subcellularLocation>
</comment>
<name>A0A0B4KHQ6_DROME</name>
<keyword evidence="6 10" id="KW-0297">G-protein coupled receptor</keyword>
<keyword evidence="16" id="KW-1185">Reference proteome</keyword>
<feature type="region of interest" description="Disordered" evidence="11">
    <location>
        <begin position="518"/>
        <end position="589"/>
    </location>
</feature>
<dbReference type="InterPro" id="IPR000276">
    <property type="entry name" value="GPCR_Rhodpsn"/>
</dbReference>
<feature type="compositionally biased region" description="Low complexity" evidence="11">
    <location>
        <begin position="552"/>
        <end position="562"/>
    </location>
</feature>
<feature type="transmembrane region" description="Helical" evidence="12">
    <location>
        <begin position="596"/>
        <end position="621"/>
    </location>
</feature>
<dbReference type="PANTHER" id="PTHR24248:SF189">
    <property type="entry name" value="ALPHA2-ADRENERGIC-LIKE OCTOPAMINE RECEPTOR, ISOFORM B"/>
    <property type="match status" value="1"/>
</dbReference>
<dbReference type="SMR" id="A0A0B4KHQ6"/>
<evidence type="ECO:0000313" key="14">
    <source>
        <dbReference type="EMBL" id="AGB96094.1"/>
    </source>
</evidence>
<keyword evidence="9 10" id="KW-0807">Transducer</keyword>
<reference evidence="14 16" key="9">
    <citation type="journal article" date="2015" name="G3 (Bethesda)">
        <title>Gene Model Annotations for Drosophila melanogaster: Impact of High-Throughput Data.</title>
        <authorList>
            <consortium name="FlyBase Consortium"/>
            <person name="Matthews B.B."/>
            <person name="Dos Santos G."/>
            <person name="Crosby M.A."/>
            <person name="Emmert D.B."/>
            <person name="St Pierre S.E."/>
            <person name="Gramates L.S."/>
            <person name="Zhou P."/>
            <person name="Schroeder A.J."/>
            <person name="Falls K."/>
            <person name="Strelets V."/>
            <person name="Russo S.M."/>
            <person name="Gelbart W.M."/>
            <person name="null"/>
        </authorList>
    </citation>
    <scope>NUCLEOTIDE SEQUENCE [LARGE SCALE GENOMIC DNA]</scope>
    <source>
        <strain evidence="16">Berkeley</strain>
    </source>
</reference>
<evidence type="ECO:0000256" key="3">
    <source>
        <dbReference type="ARBA" id="ARBA00022475"/>
    </source>
</evidence>
<dbReference type="PANTHER" id="PTHR24248">
    <property type="entry name" value="ADRENERGIC RECEPTOR-RELATED G-PROTEIN COUPLED RECEPTOR"/>
    <property type="match status" value="1"/>
</dbReference>
<reference evidence="14 16" key="4">
    <citation type="journal article" date="2002" name="Genome Biol.">
        <title>The transposable elements of the Drosophila melanogaster euchromatin: a genomics perspective.</title>
        <authorList>
            <person name="Kaminker J.S."/>
            <person name="Bergman C.M."/>
            <person name="Kronmiller B."/>
            <person name="Carlson J."/>
            <person name="Svirskas R."/>
            <person name="Patel S."/>
            <person name="Frise E."/>
            <person name="Wheeler D.A."/>
            <person name="Lewis S.E."/>
            <person name="Rubin G.M."/>
            <person name="Ashburner M."/>
            <person name="Celniker S.E."/>
        </authorList>
    </citation>
    <scope>NUCLEOTIDE SEQUENCE [LARGE SCALE GENOMIC DNA]</scope>
    <source>
        <strain evidence="16">Berkeley</strain>
    </source>
</reference>
<dbReference type="PROSITE" id="PS00237">
    <property type="entry name" value="G_PROTEIN_RECEP_F1_1"/>
    <property type="match status" value="1"/>
</dbReference>
<dbReference type="GO" id="GO:0008227">
    <property type="term" value="F:G protein-coupled amine receptor activity"/>
    <property type="evidence" value="ECO:0000250"/>
    <property type="project" value="FlyBase"/>
</dbReference>
<reference evidence="14 16" key="11">
    <citation type="journal article" date="2015" name="Genome Res.">
        <title>The Release 6 reference sequence of the Drosophila melanogaster genome.</title>
        <authorList>
            <person name="Hoskins R.A."/>
            <person name="Carlson J.W."/>
            <person name="Wan K.H."/>
            <person name="Park S."/>
            <person name="Mendez I."/>
            <person name="Galle S.E."/>
            <person name="Booth B.W."/>
            <person name="Pfeiffer B.D."/>
            <person name="George R.A."/>
            <person name="Svirskas R."/>
            <person name="Krzywinski M."/>
            <person name="Schein J."/>
            <person name="Accardo M.C."/>
            <person name="Damia E."/>
            <person name="Messina G."/>
            <person name="Mendez-Lago M."/>
            <person name="de Pablos B."/>
            <person name="Demakova O.V."/>
            <person name="Andreyeva E.N."/>
            <person name="Boldyreva L.V."/>
            <person name="Marra M."/>
            <person name="Carvalho A.B."/>
            <person name="Dimitri P."/>
            <person name="Villasante A."/>
            <person name="Zhimulev I.F."/>
            <person name="Rubin G.M."/>
            <person name="Karpen G.H."/>
            <person name="Celniker S.E."/>
        </authorList>
    </citation>
    <scope>NUCLEOTIDE SEQUENCE [LARGE SCALE GENOMIC DNA]</scope>
    <source>
        <strain evidence="16">Berkeley</strain>
    </source>
</reference>
<keyword evidence="8 10" id="KW-0675">Receptor</keyword>
<proteinExistence type="inferred from homology"/>
<dbReference type="KEGG" id="dme:Dmel_CG18208"/>
<reference evidence="14 16" key="8">
    <citation type="journal article" date="2007" name="Science">
        <title>Sequence finishing and mapping of Drosophila melanogaster heterochromatin.</title>
        <authorList>
            <person name="Hoskins R.A."/>
            <person name="Carlson J.W."/>
            <person name="Kennedy C."/>
            <person name="Acevedo D."/>
            <person name="Evans-Holm M."/>
            <person name="Frise E."/>
            <person name="Wan K.H."/>
            <person name="Park S."/>
            <person name="Mendez-Lago M."/>
            <person name="Rossi F."/>
            <person name="Villasante A."/>
            <person name="Dimitri P."/>
            <person name="Karpen G.H."/>
            <person name="Celniker S.E."/>
        </authorList>
    </citation>
    <scope>NUCLEOTIDE SEQUENCE [LARGE SCALE GENOMIC DNA]</scope>
    <source>
        <strain evidence="16">Berkeley</strain>
    </source>
</reference>
<dbReference type="FlyBase" id="FBgn0038653">
    <property type="gene designation" value="Octalpha2R"/>
</dbReference>
<protein>
    <submittedName>
        <fullName evidence="14">Alpha2-adrenergic-like octopamine receptor, isoform C</fullName>
    </submittedName>
</protein>
<dbReference type="Pfam" id="PF00001">
    <property type="entry name" value="7tm_1"/>
    <property type="match status" value="2"/>
</dbReference>
<dbReference type="FunFam" id="1.20.1070.10:FF:000485">
    <property type="entry name" value="alpha-2A adrenergic receptor"/>
    <property type="match status" value="1"/>
</dbReference>
<evidence type="ECO:0000313" key="15">
    <source>
        <dbReference type="FlyBase" id="FBgn0038653"/>
    </source>
</evidence>
<keyword evidence="5 12" id="KW-1133">Transmembrane helix</keyword>
<dbReference type="Bgee" id="FBgn0038653">
    <property type="expression patterns" value="Expressed in adult Malpighian tubule stellate cell of main segment in Malpighian tubule and 212 other cell types or tissues"/>
</dbReference>
<feature type="transmembrane region" description="Helical" evidence="12">
    <location>
        <begin position="633"/>
        <end position="656"/>
    </location>
</feature>
<evidence type="ECO:0000256" key="6">
    <source>
        <dbReference type="ARBA" id="ARBA00023040"/>
    </source>
</evidence>
<reference evidence="14 16" key="1">
    <citation type="journal article" date="2000" name="Science">
        <title>The genome sequence of Drosophila melanogaster.</title>
        <authorList>
            <person name="Adams M.D."/>
            <person name="Celniker S.E."/>
            <person name="Holt R.A."/>
            <person name="Evans C.A."/>
            <person name="Gocayne J.D."/>
            <person name="Amanatides P.G."/>
            <person name="Scherer S.E."/>
            <person name="Li P.W."/>
            <person name="Hoskins R.A."/>
            <person name="Galle R.F."/>
            <person name="George R.A."/>
            <person name="Lewis S.E."/>
            <person name="Richards S."/>
            <person name="Ashburner M."/>
            <person name="Henderson S.N."/>
            <person name="Sutton G.G."/>
            <person name="Wortman J.R."/>
            <person name="Yandell M.D."/>
            <person name="Zhang Q."/>
            <person name="Chen L.X."/>
            <person name="Brandon R.C."/>
            <person name="Rogers Y.H."/>
            <person name="Blazej R.G."/>
            <person name="Champe M."/>
            <person name="Pfeiffer B.D."/>
            <person name="Wan K.H."/>
            <person name="Doyle C."/>
            <person name="Baxter E.G."/>
            <person name="Helt G."/>
            <person name="Nelson C.R."/>
            <person name="Gabor G.L."/>
            <person name="Abril J.F."/>
            <person name="Agbayani A."/>
            <person name="An H.J."/>
            <person name="Andrews-Pfannkoch C."/>
            <person name="Baldwin D."/>
            <person name="Ballew R.M."/>
            <person name="Basu A."/>
            <person name="Baxendale J."/>
            <person name="Bayraktaroglu L."/>
            <person name="Beasley E.M."/>
            <person name="Beeson K.Y."/>
            <person name="Benos P.V."/>
            <person name="Berman B.P."/>
            <person name="Bhandari D."/>
            <person name="Bolshakov S."/>
            <person name="Borkova D."/>
            <person name="Botchan M.R."/>
            <person name="Bouck J."/>
            <person name="Brokstein P."/>
            <person name="Brottier P."/>
            <person name="Burtis K.C."/>
            <person name="Busam D.A."/>
            <person name="Butler H."/>
            <person name="Cadieu E."/>
            <person name="Center A."/>
            <person name="Chandra I."/>
            <person name="Cherry J.M."/>
            <person name="Cawley S."/>
            <person name="Dahlke C."/>
            <person name="Davenport L.B."/>
            <person name="Davies P."/>
            <person name="de Pablos B."/>
            <person name="Delcher A."/>
            <person name="Deng Z."/>
            <person name="Mays A.D."/>
            <person name="Dew I."/>
            <person name="Dietz S.M."/>
            <person name="Dodson K."/>
            <person name="Doup L.E."/>
            <person name="Downes M."/>
            <person name="Dugan-Rocha S."/>
            <person name="Dunkov B.C."/>
            <person name="Dunn P."/>
            <person name="Durbin K.J."/>
            <person name="Evangelista C.C."/>
            <person name="Ferraz C."/>
            <person name="Ferriera S."/>
            <person name="Fleischmann W."/>
            <person name="Fosler C."/>
            <person name="Gabrielian A.E."/>
            <person name="Garg N.S."/>
            <person name="Gelbart W.M."/>
            <person name="Glasser K."/>
            <person name="Glodek A."/>
            <person name="Gong F."/>
            <person name="Gorrell J.H."/>
            <person name="Gu Z."/>
            <person name="Guan P."/>
            <person name="Harris M."/>
            <person name="Harris N.L."/>
            <person name="Harvey D."/>
            <person name="Heiman T.J."/>
            <person name="Hernandez J.R."/>
            <person name="Houck J."/>
            <person name="Hostin D."/>
            <person name="Houston K.A."/>
            <person name="Howland T.J."/>
            <person name="Wei M.H."/>
            <person name="Ibegwam C."/>
            <person name="Jalali M."/>
            <person name="Kalush F."/>
            <person name="Karpen G.H."/>
            <person name="Ke Z."/>
            <person name="Kennison J.A."/>
            <person name="Ketchum K.A."/>
            <person name="Kimmel B.E."/>
            <person name="Kodira C.D."/>
            <person name="Kraft C."/>
            <person name="Kravitz S."/>
            <person name="Kulp D."/>
            <person name="Lai Z."/>
            <person name="Lasko P."/>
            <person name="Lei Y."/>
            <person name="Levitsky A.A."/>
            <person name="Li J."/>
            <person name="Li Z."/>
            <person name="Liang Y."/>
            <person name="Lin X."/>
            <person name="Liu X."/>
            <person name="Mattei B."/>
            <person name="McIntosh T.C."/>
            <person name="McLeod M.P."/>
            <person name="McPherson D."/>
            <person name="Merkulov G."/>
            <person name="Milshina N.V."/>
            <person name="Mobarry C."/>
            <person name="Morris J."/>
            <person name="Moshrefi A."/>
            <person name="Mount S.M."/>
            <person name="Moy M."/>
            <person name="Murphy B."/>
            <person name="Murphy L."/>
            <person name="Muzny D.M."/>
            <person name="Nelson D.L."/>
            <person name="Nelson D.R."/>
            <person name="Nelson K.A."/>
            <person name="Nixon K."/>
            <person name="Nusskern D.R."/>
            <person name="Pacleb J.M."/>
            <person name="Palazzolo M."/>
            <person name="Pittman G.S."/>
            <person name="Pan S."/>
            <person name="Pollard J."/>
            <person name="Puri V."/>
            <person name="Reese M.G."/>
            <person name="Reinert K."/>
            <person name="Remington K."/>
            <person name="Saunders R.D."/>
            <person name="Scheeler F."/>
            <person name="Shen H."/>
            <person name="Shue B.C."/>
            <person name="Siden-Kiamos I."/>
            <person name="Simpson M."/>
            <person name="Skupski M.P."/>
            <person name="Smith T."/>
            <person name="Spier E."/>
            <person name="Spradling A.C."/>
            <person name="Stapleton M."/>
            <person name="Strong R."/>
            <person name="Sun E."/>
            <person name="Svirskas R."/>
            <person name="Tector C."/>
            <person name="Turner R."/>
            <person name="Venter E."/>
            <person name="Wang A.H."/>
            <person name="Wang X."/>
            <person name="Wang Z.Y."/>
            <person name="Wassarman D.A."/>
            <person name="Weinstock G.M."/>
            <person name="Weissenbach J."/>
            <person name="Williams S.M."/>
            <person name="WoodageT"/>
            <person name="Worley K.C."/>
            <person name="Wu D."/>
            <person name="Yang S."/>
            <person name="Yao Q.A."/>
            <person name="Ye J."/>
            <person name="Yeh R.F."/>
            <person name="Zaveri J.S."/>
            <person name="Zhan M."/>
            <person name="Zhang G."/>
            <person name="Zhao Q."/>
            <person name="Zheng L."/>
            <person name="Zheng X.H."/>
            <person name="Zhong F.N."/>
            <person name="Zhong W."/>
            <person name="Zhou X."/>
            <person name="Zhu S."/>
            <person name="Zhu X."/>
            <person name="Smith H.O."/>
            <person name="Gibbs R.A."/>
            <person name="Myers E.W."/>
            <person name="Rubin G.M."/>
            <person name="Venter J.C."/>
        </authorList>
    </citation>
    <scope>NUCLEOTIDE SEQUENCE [LARGE SCALE GENOMIC DNA]</scope>
    <source>
        <strain evidence="16">Berkeley</strain>
    </source>
</reference>
<dbReference type="OrthoDB" id="5975661at2759"/>
<reference evidence="14 16" key="2">
    <citation type="journal article" date="2002" name="Genome Biol.">
        <title>Finishing a whole-genome shotgun: release 3 of the Drosophila melanogaster euchromatic genome sequence.</title>
        <authorList>
            <person name="Celniker S.E."/>
            <person name="Wheeler D.A."/>
            <person name="Kronmiller B."/>
            <person name="Carlson J.W."/>
            <person name="Halpern A."/>
            <person name="Patel S."/>
            <person name="Adams M."/>
            <person name="Champe M."/>
            <person name="Dugan S.P."/>
            <person name="Frise E."/>
            <person name="Hodgson A."/>
            <person name="George R.A."/>
            <person name="Hoskins R.A."/>
            <person name="Laverty T."/>
            <person name="Muzny D.M."/>
            <person name="Nelson C.R."/>
            <person name="Pacleb J.M."/>
            <person name="Park S."/>
            <person name="Pfeiffer B.D."/>
            <person name="Richards S."/>
            <person name="Sodergren E.J."/>
            <person name="Svirskas R."/>
            <person name="Tabor P.E."/>
            <person name="Wan K."/>
            <person name="Stapleton M."/>
            <person name="Sutton G.G."/>
            <person name="Venter C."/>
            <person name="Weinstock G."/>
            <person name="Scherer S.E."/>
            <person name="Myers E.W."/>
            <person name="Gibbs R.A."/>
            <person name="Rubin G.M."/>
        </authorList>
    </citation>
    <scope>NUCLEOTIDE SEQUENCE [LARGE SCALE GENOMIC DNA]</scope>
    <source>
        <strain evidence="16">Berkeley</strain>
    </source>
</reference>
<feature type="transmembrane region" description="Helical" evidence="12">
    <location>
        <begin position="115"/>
        <end position="140"/>
    </location>
</feature>
<dbReference type="Gene3D" id="1.20.1070.10">
    <property type="entry name" value="Rhodopsin 7-helix transmembrane proteins"/>
    <property type="match status" value="2"/>
</dbReference>
<feature type="transmembrane region" description="Helical" evidence="12">
    <location>
        <begin position="152"/>
        <end position="173"/>
    </location>
</feature>
<keyword evidence="4 10" id="KW-0812">Transmembrane</keyword>
<evidence type="ECO:0000256" key="9">
    <source>
        <dbReference type="ARBA" id="ARBA00023224"/>
    </source>
</evidence>
<gene>
    <name evidence="14 15" type="primary">Octalpha2R</name>
    <name evidence="14" type="synonym">Dmel\CG18208</name>
    <name evidence="14" type="synonym">DmOctalpha2R</name>
    <name evidence="14" type="synonym">Octalpha</name>
    <name evidence="14 15" type="ORF">CG18208</name>
    <name evidence="14" type="ORF">Dmel_CG18208</name>
</gene>
<dbReference type="SUPFAM" id="SSF81321">
    <property type="entry name" value="Family A G protein-coupled receptor-like"/>
    <property type="match status" value="1"/>
</dbReference>
<dbReference type="GeneID" id="42258"/>
<dbReference type="RefSeq" id="NP_001262714.1">
    <property type="nucleotide sequence ID" value="NM_001275785.2"/>
</dbReference>
<dbReference type="AlphaFoldDB" id="A0A0B4KHQ6"/>
<accession>A0A0B4KHQ6</accession>
<evidence type="ECO:0000256" key="2">
    <source>
        <dbReference type="ARBA" id="ARBA00010663"/>
    </source>
</evidence>
<evidence type="ECO:0000313" key="16">
    <source>
        <dbReference type="Proteomes" id="UP000000803"/>
    </source>
</evidence>
<dbReference type="PROSITE" id="PS50262">
    <property type="entry name" value="G_PROTEIN_RECEP_F1_2"/>
    <property type="match status" value="1"/>
</dbReference>
<feature type="compositionally biased region" description="Polar residues" evidence="11">
    <location>
        <begin position="540"/>
        <end position="551"/>
    </location>
</feature>
<dbReference type="BioGRID-ORCS" id="42258">
    <property type="hits" value="0 hits in 3 CRISPR screens"/>
</dbReference>
<dbReference type="CTD" id="42258"/>
<sequence>MDYSRLNANINTGNISTDDFLAVFSTGKPDNATLNPPLLSVDGQLTLPPGSGYVNVNDTIFFLNGSFYNSSLQLAAGFYNQSSASGATSGNLTNPNHTEVHWDGRYPSGYTLTHIVIASIIVTILMIIIVVGNMLVIIAIATEKSLKNIQNWFIASLAVADFFLGLIIMPFSLANELMGYWIFGSWWCDIHSAMDVLLCTASIMNLCLISLDRYWSITKAVDYLKSRTPARAAVMITAVWIMSALICIPPLLGWKVKMPEGPLPKCELSEDIGYVLYSALGSFYIPSCIMVFVYIRIYFAAKARARRGIKKHPRKTNNEQVTSFTTAKKGTIPMPSSSGVSALQLHQQRQIATIETPPNSASLPMQIPTVTMDLASDISTSEAGELEAVAAQTVLAYANPNGAGTNSVTVVSSGNGGPGASGVPPSSPKETLQVSTIATGRVGLNVPVPPSMGSNSSINVLNNNNGTVAMDGGATAAGGGNGSAVATPGGLQQTGGNELRVSPIAGRCRALSVGVDTDMPIFGRKSSNQQRRNEAKAAAKNQQSSGVASKNQQQQQQQQQQQVVKSELEPAIPKTPKPRDPEKEKRRIARKKEKRATLILGLIMGSFIACWLPFFFLYILVPACSSHCNIPESAFAVAFWLGYMNSALNPAIYTIFNKDFRRAFRRILFK</sequence>
<evidence type="ECO:0000259" key="13">
    <source>
        <dbReference type="PROSITE" id="PS50262"/>
    </source>
</evidence>
<reference evidence="14 16" key="6">
    <citation type="journal article" date="2005" name="PLoS Comput. Biol.">
        <title>Combined evidence annotation of transposable elements in genome sequences.</title>
        <authorList>
            <person name="Quesneville H."/>
            <person name="Bergman C.M."/>
            <person name="Andrieu O."/>
            <person name="Autard D."/>
            <person name="Nouaud D."/>
            <person name="Ashburner M."/>
            <person name="Anxolabehere D."/>
        </authorList>
    </citation>
    <scope>NUCLEOTIDE SEQUENCE [LARGE SCALE GENOMIC DNA]</scope>
    <source>
        <strain evidence="16">Berkeley</strain>
    </source>
</reference>
<evidence type="ECO:0000256" key="11">
    <source>
        <dbReference type="SAM" id="MobiDB-lite"/>
    </source>
</evidence>
<organism evidence="14 16">
    <name type="scientific">Drosophila melanogaster</name>
    <name type="common">Fruit fly</name>
    <dbReference type="NCBI Taxonomy" id="7227"/>
    <lineage>
        <taxon>Eukaryota</taxon>
        <taxon>Metazoa</taxon>
        <taxon>Ecdysozoa</taxon>
        <taxon>Arthropoda</taxon>
        <taxon>Hexapoda</taxon>
        <taxon>Insecta</taxon>
        <taxon>Pterygota</taxon>
        <taxon>Neoptera</taxon>
        <taxon>Endopterygota</taxon>
        <taxon>Diptera</taxon>
        <taxon>Brachycera</taxon>
        <taxon>Muscomorpha</taxon>
        <taxon>Ephydroidea</taxon>
        <taxon>Drosophilidae</taxon>
        <taxon>Drosophila</taxon>
        <taxon>Sophophora</taxon>
    </lineage>
</organism>
<dbReference type="Proteomes" id="UP000000803">
    <property type="component" value="Chromosome 3R"/>
</dbReference>
<evidence type="ECO:0000256" key="7">
    <source>
        <dbReference type="ARBA" id="ARBA00023136"/>
    </source>
</evidence>
<dbReference type="InterPro" id="IPR017452">
    <property type="entry name" value="GPCR_Rhodpsn_7TM"/>
</dbReference>
<dbReference type="GO" id="GO:0005886">
    <property type="term" value="C:plasma membrane"/>
    <property type="evidence" value="ECO:0000250"/>
    <property type="project" value="FlyBase"/>
</dbReference>
<reference evidence="14 16" key="5">
    <citation type="journal article" date="2002" name="Genome Biol.">
        <title>Heterochromatic sequences in a Drosophila whole-genome shotgun assembly.</title>
        <authorList>
            <person name="Hoskins R.A."/>
            <person name="Smith C.D."/>
            <person name="Carlson J.W."/>
            <person name="Carvalho A.B."/>
            <person name="Halpern A."/>
            <person name="Kaminker J.S."/>
            <person name="Kennedy C."/>
            <person name="Mungall C.J."/>
            <person name="Sullivan B.A."/>
            <person name="Sutton G.G."/>
            <person name="Yasuhara J.C."/>
            <person name="Wakimoto B.T."/>
            <person name="Myers E.W."/>
            <person name="Celniker S.E."/>
            <person name="Rubin G.M."/>
            <person name="Karpen G.H."/>
        </authorList>
    </citation>
    <scope>NUCLEOTIDE SEQUENCE [LARGE SCALE GENOMIC DNA]</scope>
    <source>
        <strain evidence="16">Berkeley</strain>
    </source>
</reference>
<keyword evidence="7 12" id="KW-0472">Membrane</keyword>
<dbReference type="EMBL" id="AE014297">
    <property type="protein sequence ID" value="AGB96094.1"/>
    <property type="molecule type" value="Genomic_DNA"/>
</dbReference>
<feature type="transmembrane region" description="Helical" evidence="12">
    <location>
        <begin position="232"/>
        <end position="254"/>
    </location>
</feature>
<dbReference type="SMART" id="SM01381">
    <property type="entry name" value="7TM_GPCR_Srsx"/>
    <property type="match status" value="1"/>
</dbReference>
<evidence type="ECO:0000256" key="1">
    <source>
        <dbReference type="ARBA" id="ARBA00004651"/>
    </source>
</evidence>
<dbReference type="GO" id="GO:0007186">
    <property type="term" value="P:G protein-coupled receptor signaling pathway"/>
    <property type="evidence" value="ECO:0000250"/>
    <property type="project" value="FlyBase"/>
</dbReference>
<evidence type="ECO:0000256" key="10">
    <source>
        <dbReference type="RuleBase" id="RU000688"/>
    </source>
</evidence>
<feature type="transmembrane region" description="Helical" evidence="12">
    <location>
        <begin position="193"/>
        <end position="211"/>
    </location>
</feature>
<reference evidence="14 16" key="7">
    <citation type="journal article" date="2007" name="Science">
        <title>The Release 5.1 annotation of Drosophila melanogaster heterochromatin.</title>
        <authorList>
            <person name="Smith C.D."/>
            <person name="Shu S."/>
            <person name="Mungall C.J."/>
            <person name="Karpen G.H."/>
        </authorList>
    </citation>
    <scope>NUCLEOTIDE SEQUENCE [LARGE SCALE GENOMIC DNA]</scope>
    <source>
        <strain evidence="16">Berkeley</strain>
    </source>
</reference>
<dbReference type="PRINTS" id="PR00237">
    <property type="entry name" value="GPCRRHODOPSN"/>
</dbReference>
<dbReference type="ExpressionAtlas" id="A0A0B4KHQ6">
    <property type="expression patterns" value="baseline and differential"/>
</dbReference>
<feature type="domain" description="G-protein coupled receptors family 1 profile" evidence="13">
    <location>
        <begin position="132"/>
        <end position="653"/>
    </location>
</feature>
<dbReference type="GO" id="GO:0032795">
    <property type="term" value="F:heterotrimeric G-protein binding"/>
    <property type="evidence" value="ECO:0000250"/>
    <property type="project" value="FlyBase"/>
</dbReference>
<dbReference type="CDD" id="cd15059">
    <property type="entry name" value="7tmA_alpha2_AR"/>
    <property type="match status" value="1"/>
</dbReference>